<dbReference type="Proteomes" id="UP000051888">
    <property type="component" value="Unassembled WGS sequence"/>
</dbReference>
<comment type="caution">
    <text evidence="1">The sequence shown here is derived from an EMBL/GenBank/DDBJ whole genome shotgun (WGS) entry which is preliminary data.</text>
</comment>
<sequence length="70" mass="8164">MNFQLDMIEDKIEFFEGTNLDTIEKQINEKIDQNKAIMLEVASVSHQMHVDGSGRRFYSAVVHFKLKKGY</sequence>
<dbReference type="InterPro" id="IPR019686">
    <property type="entry name" value="DUF2536"/>
</dbReference>
<evidence type="ECO:0000313" key="1">
    <source>
        <dbReference type="EMBL" id="KQL53464.1"/>
    </source>
</evidence>
<protein>
    <recommendedName>
        <fullName evidence="3">DUF2536 domain-containing protein</fullName>
    </recommendedName>
</protein>
<dbReference type="STRING" id="157838.AN964_08125"/>
<name>A0A0Q3THJ5_9BACI</name>
<organism evidence="1 2">
    <name type="scientific">Heyndrickxia shackletonii</name>
    <dbReference type="NCBI Taxonomy" id="157838"/>
    <lineage>
        <taxon>Bacteria</taxon>
        <taxon>Bacillati</taxon>
        <taxon>Bacillota</taxon>
        <taxon>Bacilli</taxon>
        <taxon>Bacillales</taxon>
        <taxon>Bacillaceae</taxon>
        <taxon>Heyndrickxia</taxon>
    </lineage>
</organism>
<evidence type="ECO:0000313" key="2">
    <source>
        <dbReference type="Proteomes" id="UP000051888"/>
    </source>
</evidence>
<gene>
    <name evidence="1" type="ORF">AN964_08125</name>
</gene>
<dbReference type="Pfam" id="PF10750">
    <property type="entry name" value="DUF2536"/>
    <property type="match status" value="1"/>
</dbReference>
<dbReference type="EMBL" id="LJJC01000004">
    <property type="protein sequence ID" value="KQL53464.1"/>
    <property type="molecule type" value="Genomic_DNA"/>
</dbReference>
<reference evidence="1 2" key="1">
    <citation type="submission" date="2015-09" db="EMBL/GenBank/DDBJ databases">
        <title>Genome sequencing project for genomic taxonomy and phylogenomics of Bacillus-like bacteria.</title>
        <authorList>
            <person name="Liu B."/>
            <person name="Wang J."/>
            <person name="Zhu Y."/>
            <person name="Liu G."/>
            <person name="Chen Q."/>
            <person name="Chen Z."/>
            <person name="Lan J."/>
            <person name="Che J."/>
            <person name="Ge C."/>
            <person name="Shi H."/>
            <person name="Pan Z."/>
            <person name="Liu X."/>
        </authorList>
    </citation>
    <scope>NUCLEOTIDE SEQUENCE [LARGE SCALE GENOMIC DNA]</scope>
    <source>
        <strain evidence="1 2">LMG 18435</strain>
    </source>
</reference>
<keyword evidence="2" id="KW-1185">Reference proteome</keyword>
<accession>A0A0Q3THJ5</accession>
<proteinExistence type="predicted"/>
<dbReference type="RefSeq" id="WP_055739194.1">
    <property type="nucleotide sequence ID" value="NZ_JAAIWL010000014.1"/>
</dbReference>
<dbReference type="PATRIC" id="fig|157838.3.peg.1779"/>
<dbReference type="AlphaFoldDB" id="A0A0Q3THJ5"/>
<evidence type="ECO:0008006" key="3">
    <source>
        <dbReference type="Google" id="ProtNLM"/>
    </source>
</evidence>
<dbReference type="OrthoDB" id="2454327at2"/>